<evidence type="ECO:0000256" key="1">
    <source>
        <dbReference type="ARBA" id="ARBA00022741"/>
    </source>
</evidence>
<keyword evidence="3" id="KW-0812">Transmembrane</keyword>
<feature type="compositionally biased region" description="Polar residues" evidence="2">
    <location>
        <begin position="115"/>
        <end position="127"/>
    </location>
</feature>
<accession>A0A7S1TKI3</accession>
<sequence length="363" mass="41699">MIDTPGIPNDGSDGMLKTVIQRIAMERGRIHLLLYVVRLDDPLPTQWDHLAVSHLVQGFGRDLVRRLCLVFTHGHALPPGNMEYFEFLRGRRDLVWTMFRKALPYRLARRPHGVTMSSDGDTGTSPEDSSEIQPLPQDYLEEIQRPRGLLRWLKLFHHPRPPPTWWQEADEEEARIGSDMEYVQYLSHAPEMIVVENSVQCPTDVNGQKILPDGTPWLTEFYETLAEIIRRLNQQGEIHLEELELVEERPLIDADDAIPETRMTEGDFALPVKPLPKAQHGWQWFVLQVLAVGAICFGVLVFQERQEAELLKHRLNRTADENGTWKVGIDDIPGRRAQLEALEDEDEENPWNSISGDDGDEEE</sequence>
<feature type="domain" description="AIG1-type G" evidence="4">
    <location>
        <begin position="2"/>
        <end position="89"/>
    </location>
</feature>
<keyword evidence="1" id="KW-0547">Nucleotide-binding</keyword>
<organism evidence="5">
    <name type="scientific">Compsopogon caeruleus</name>
    <dbReference type="NCBI Taxonomy" id="31354"/>
    <lineage>
        <taxon>Eukaryota</taxon>
        <taxon>Rhodophyta</taxon>
        <taxon>Compsopogonophyceae</taxon>
        <taxon>Compsopogonales</taxon>
        <taxon>Compsopogonaceae</taxon>
        <taxon>Compsopogon</taxon>
    </lineage>
</organism>
<feature type="region of interest" description="Disordered" evidence="2">
    <location>
        <begin position="113"/>
        <end position="133"/>
    </location>
</feature>
<dbReference type="Pfam" id="PF04548">
    <property type="entry name" value="AIG1"/>
    <property type="match status" value="1"/>
</dbReference>
<dbReference type="InterPro" id="IPR006703">
    <property type="entry name" value="G_AIG1"/>
</dbReference>
<evidence type="ECO:0000256" key="3">
    <source>
        <dbReference type="SAM" id="Phobius"/>
    </source>
</evidence>
<dbReference type="InterPro" id="IPR027417">
    <property type="entry name" value="P-loop_NTPase"/>
</dbReference>
<gene>
    <name evidence="5" type="ORF">CCAE0312_LOCUS9706</name>
</gene>
<evidence type="ECO:0000313" key="5">
    <source>
        <dbReference type="EMBL" id="CAD9237607.1"/>
    </source>
</evidence>
<dbReference type="GO" id="GO:0005525">
    <property type="term" value="F:GTP binding"/>
    <property type="evidence" value="ECO:0007669"/>
    <property type="project" value="InterPro"/>
</dbReference>
<reference evidence="5" key="1">
    <citation type="submission" date="2021-01" db="EMBL/GenBank/DDBJ databases">
        <authorList>
            <person name="Corre E."/>
            <person name="Pelletier E."/>
            <person name="Niang G."/>
            <person name="Scheremetjew M."/>
            <person name="Finn R."/>
            <person name="Kale V."/>
            <person name="Holt S."/>
            <person name="Cochrane G."/>
            <person name="Meng A."/>
            <person name="Brown T."/>
            <person name="Cohen L."/>
        </authorList>
    </citation>
    <scope>NUCLEOTIDE SEQUENCE</scope>
    <source>
        <strain evidence="5">SAG 36.94</strain>
    </source>
</reference>
<dbReference type="Gene3D" id="3.40.50.300">
    <property type="entry name" value="P-loop containing nucleotide triphosphate hydrolases"/>
    <property type="match status" value="1"/>
</dbReference>
<dbReference type="EMBL" id="HBGH01017538">
    <property type="protein sequence ID" value="CAD9237607.1"/>
    <property type="molecule type" value="Transcribed_RNA"/>
</dbReference>
<keyword evidence="3" id="KW-0472">Membrane</keyword>
<keyword evidence="3" id="KW-1133">Transmembrane helix</keyword>
<protein>
    <recommendedName>
        <fullName evidence="4">AIG1-type G domain-containing protein</fullName>
    </recommendedName>
</protein>
<name>A0A7S1TKI3_9RHOD</name>
<feature type="region of interest" description="Disordered" evidence="2">
    <location>
        <begin position="341"/>
        <end position="363"/>
    </location>
</feature>
<proteinExistence type="predicted"/>
<evidence type="ECO:0000259" key="4">
    <source>
        <dbReference type="Pfam" id="PF04548"/>
    </source>
</evidence>
<dbReference type="AlphaFoldDB" id="A0A7S1TKI3"/>
<evidence type="ECO:0000256" key="2">
    <source>
        <dbReference type="SAM" id="MobiDB-lite"/>
    </source>
</evidence>
<feature type="transmembrane region" description="Helical" evidence="3">
    <location>
        <begin position="282"/>
        <end position="302"/>
    </location>
</feature>